<feature type="transmembrane region" description="Helical" evidence="1">
    <location>
        <begin position="51"/>
        <end position="70"/>
    </location>
</feature>
<comment type="caution">
    <text evidence="2">The sequence shown here is derived from an EMBL/GenBank/DDBJ whole genome shotgun (WGS) entry which is preliminary data.</text>
</comment>
<keyword evidence="1" id="KW-1133">Transmembrane helix</keyword>
<reference evidence="2 3" key="1">
    <citation type="submission" date="2017-02" db="EMBL/GenBank/DDBJ databases">
        <title>Whole genome sequencing of Metallibacterium scheffleri DSM 24874 (T).</title>
        <authorList>
            <person name="Kumar S."/>
            <person name="Patil P."/>
            <person name="Patil P.B."/>
        </authorList>
    </citation>
    <scope>NUCLEOTIDE SEQUENCE [LARGE SCALE GENOMIC DNA]</scope>
    <source>
        <strain evidence="2 3">DSM 24874</strain>
    </source>
</reference>
<evidence type="ECO:0000313" key="2">
    <source>
        <dbReference type="EMBL" id="THD06338.1"/>
    </source>
</evidence>
<name>A0A4S3KDL4_9GAMM</name>
<keyword evidence="3" id="KW-1185">Reference proteome</keyword>
<evidence type="ECO:0000256" key="1">
    <source>
        <dbReference type="SAM" id="Phobius"/>
    </source>
</evidence>
<dbReference type="AlphaFoldDB" id="A0A4S3KDL4"/>
<protein>
    <submittedName>
        <fullName evidence="2">Uncharacterized protein</fullName>
    </submittedName>
</protein>
<gene>
    <name evidence="2" type="ORF">B1806_16095</name>
</gene>
<accession>A0A4S3KDL4</accession>
<feature type="non-terminal residue" evidence="2">
    <location>
        <position position="71"/>
    </location>
</feature>
<dbReference type="EMBL" id="MWQO01000087">
    <property type="protein sequence ID" value="THD06338.1"/>
    <property type="molecule type" value="Genomic_DNA"/>
</dbReference>
<sequence>MHAHACSVRAITLFHQSLQTRGGKTLQRTVINLVRAQHEFMETIVHHRAGFFRPVIMVMVLLLTLAAAPAP</sequence>
<keyword evidence="1" id="KW-0812">Transmembrane</keyword>
<proteinExistence type="predicted"/>
<evidence type="ECO:0000313" key="3">
    <source>
        <dbReference type="Proteomes" id="UP000307749"/>
    </source>
</evidence>
<dbReference type="Proteomes" id="UP000307749">
    <property type="component" value="Unassembled WGS sequence"/>
</dbReference>
<organism evidence="2 3">
    <name type="scientific">Metallibacterium scheffleri</name>
    <dbReference type="NCBI Taxonomy" id="993689"/>
    <lineage>
        <taxon>Bacteria</taxon>
        <taxon>Pseudomonadati</taxon>
        <taxon>Pseudomonadota</taxon>
        <taxon>Gammaproteobacteria</taxon>
        <taxon>Lysobacterales</taxon>
        <taxon>Rhodanobacteraceae</taxon>
        <taxon>Metallibacterium</taxon>
    </lineage>
</organism>
<keyword evidence="1" id="KW-0472">Membrane</keyword>